<dbReference type="InterPro" id="IPR037818">
    <property type="entry name" value="TAF8"/>
</dbReference>
<evidence type="ECO:0000256" key="7">
    <source>
        <dbReference type="SAM" id="MobiDB-lite"/>
    </source>
</evidence>
<dbReference type="InterPro" id="IPR019473">
    <property type="entry name" value="TFIID_su8_C"/>
</dbReference>
<organism evidence="9">
    <name type="scientific">Fagus sylvatica</name>
    <name type="common">Beechnut</name>
    <dbReference type="NCBI Taxonomy" id="28930"/>
    <lineage>
        <taxon>Eukaryota</taxon>
        <taxon>Viridiplantae</taxon>
        <taxon>Streptophyta</taxon>
        <taxon>Embryophyta</taxon>
        <taxon>Tracheophyta</taxon>
        <taxon>Spermatophyta</taxon>
        <taxon>Magnoliopsida</taxon>
        <taxon>eudicotyledons</taxon>
        <taxon>Gunneridae</taxon>
        <taxon>Pentapetalae</taxon>
        <taxon>rosids</taxon>
        <taxon>fabids</taxon>
        <taxon>Fagales</taxon>
        <taxon>Fagaceae</taxon>
        <taxon>Fagus</taxon>
    </lineage>
</organism>
<name>A0A2N9I460_FAGSY</name>
<dbReference type="GO" id="GO:0046982">
    <property type="term" value="F:protein heterodimerization activity"/>
    <property type="evidence" value="ECO:0007669"/>
    <property type="project" value="InterPro"/>
</dbReference>
<reference evidence="9" key="1">
    <citation type="submission" date="2018-02" db="EMBL/GenBank/DDBJ databases">
        <authorList>
            <person name="Cohen D.B."/>
            <person name="Kent A.D."/>
        </authorList>
    </citation>
    <scope>NUCLEOTIDE SEQUENCE</scope>
</reference>
<dbReference type="InterPro" id="IPR006565">
    <property type="entry name" value="BTP"/>
</dbReference>
<evidence type="ECO:0000256" key="1">
    <source>
        <dbReference type="ARBA" id="ARBA00004123"/>
    </source>
</evidence>
<gene>
    <name evidence="9" type="ORF">FSB_LOCUS47334</name>
</gene>
<sequence>MSHGGVSDTRGNEQNKECDSSRRAGAGAGSDDFGRAVTKVAVAQICENVGFQSFKDSALEALTDIAIRYIRDLGKTGSFYANIAGRTECNVFDIVRGLEDLEASQGFSGASEVKNCLAGSGTVRGIDEYVDSVEEIPFAQSLPRFPVIKNRKLIPSFVQMGETPPGKHIPEWLPALPDQHTYIHTPVWNERVTDPRADKIEQARQRRKAERSLLSLQQRLLFNGSVGSSASCSDVKELDGVEKNPFLQMPLQPGEKDVSPVVIPCKPSDEIGGRNHVSVLEAFAPAIEAVRDRFTDDGEDGKKVLPDVRPGIQLKFRSGKKFLGESLDLSLQKKGVGRPASWVARDEERDDKRRRAEFILKQSTVNPQELNQL</sequence>
<dbReference type="PANTHER" id="PTHR46338">
    <property type="entry name" value="TRANSCRIPTION INITIATION FACTOR TFIID SUBUNIT 8"/>
    <property type="match status" value="1"/>
</dbReference>
<evidence type="ECO:0000256" key="4">
    <source>
        <dbReference type="ARBA" id="ARBA00023015"/>
    </source>
</evidence>
<evidence type="ECO:0000256" key="2">
    <source>
        <dbReference type="ARBA" id="ARBA00008767"/>
    </source>
</evidence>
<dbReference type="PANTHER" id="PTHR46338:SF1">
    <property type="entry name" value="TRANSCRIPTION INITIATION FACTOR TFIID SUBUNIT 8"/>
    <property type="match status" value="1"/>
</dbReference>
<keyword evidence="5" id="KW-0804">Transcription</keyword>
<dbReference type="InterPro" id="IPR009072">
    <property type="entry name" value="Histone-fold"/>
</dbReference>
<dbReference type="GO" id="GO:0005669">
    <property type="term" value="C:transcription factor TFIID complex"/>
    <property type="evidence" value="ECO:0007669"/>
    <property type="project" value="InterPro"/>
</dbReference>
<dbReference type="EMBL" id="OIVN01004824">
    <property type="protein sequence ID" value="SPD19452.1"/>
    <property type="molecule type" value="Genomic_DNA"/>
</dbReference>
<dbReference type="Pfam" id="PF10406">
    <property type="entry name" value="TAF8_C"/>
    <property type="match status" value="1"/>
</dbReference>
<proteinExistence type="inferred from homology"/>
<dbReference type="Gene3D" id="1.10.20.10">
    <property type="entry name" value="Histone, subunit A"/>
    <property type="match status" value="1"/>
</dbReference>
<feature type="region of interest" description="Disordered" evidence="7">
    <location>
        <begin position="1"/>
        <end position="31"/>
    </location>
</feature>
<accession>A0A2N9I460</accession>
<protein>
    <recommendedName>
        <fullName evidence="3">Transcription initiation factor TFIID subunit 8</fullName>
    </recommendedName>
</protein>
<evidence type="ECO:0000259" key="8">
    <source>
        <dbReference type="SMART" id="SM00576"/>
    </source>
</evidence>
<keyword evidence="4" id="KW-0805">Transcription regulation</keyword>
<dbReference type="Pfam" id="PF07524">
    <property type="entry name" value="Bromo_TP"/>
    <property type="match status" value="1"/>
</dbReference>
<keyword evidence="6" id="KW-0539">Nucleus</keyword>
<evidence type="ECO:0000256" key="3">
    <source>
        <dbReference type="ARBA" id="ARBA00017307"/>
    </source>
</evidence>
<feature type="compositionally biased region" description="Basic and acidic residues" evidence="7">
    <location>
        <begin position="10"/>
        <end position="22"/>
    </location>
</feature>
<comment type="subcellular location">
    <subcellularLocation>
        <location evidence="1">Nucleus</location>
    </subcellularLocation>
</comment>
<dbReference type="AlphaFoldDB" id="A0A2N9I460"/>
<evidence type="ECO:0000313" key="9">
    <source>
        <dbReference type="EMBL" id="SPD19452.1"/>
    </source>
</evidence>
<feature type="domain" description="Bromodomain associated" evidence="8">
    <location>
        <begin position="31"/>
        <end position="107"/>
    </location>
</feature>
<dbReference type="SMART" id="SM00576">
    <property type="entry name" value="BTP"/>
    <property type="match status" value="1"/>
</dbReference>
<dbReference type="CDD" id="cd08049">
    <property type="entry name" value="TAF8"/>
    <property type="match status" value="1"/>
</dbReference>
<evidence type="ECO:0000256" key="5">
    <source>
        <dbReference type="ARBA" id="ARBA00023163"/>
    </source>
</evidence>
<evidence type="ECO:0000256" key="6">
    <source>
        <dbReference type="ARBA" id="ARBA00023242"/>
    </source>
</evidence>
<comment type="similarity">
    <text evidence="2">Belongs to the TAF8 family.</text>
</comment>